<organism evidence="4 5">
    <name type="scientific">Anas platyrhynchos platyrhynchos</name>
    <name type="common">Northern mallard</name>
    <dbReference type="NCBI Taxonomy" id="8840"/>
    <lineage>
        <taxon>Eukaryota</taxon>
        <taxon>Metazoa</taxon>
        <taxon>Chordata</taxon>
        <taxon>Craniata</taxon>
        <taxon>Vertebrata</taxon>
        <taxon>Euteleostomi</taxon>
        <taxon>Archelosauria</taxon>
        <taxon>Archosauria</taxon>
        <taxon>Dinosauria</taxon>
        <taxon>Saurischia</taxon>
        <taxon>Theropoda</taxon>
        <taxon>Coelurosauria</taxon>
        <taxon>Aves</taxon>
        <taxon>Neognathae</taxon>
        <taxon>Galloanserae</taxon>
        <taxon>Anseriformes</taxon>
        <taxon>Anatidae</taxon>
        <taxon>Anatinae</taxon>
        <taxon>Anas</taxon>
    </lineage>
</organism>
<gene>
    <name evidence="4" type="primary">FAM81B</name>
</gene>
<dbReference type="Proteomes" id="UP000016666">
    <property type="component" value="Chromosome Z"/>
</dbReference>
<proteinExistence type="inferred from homology"/>
<dbReference type="AlphaFoldDB" id="A0A493T9E9"/>
<feature type="coiled-coil region" evidence="3">
    <location>
        <begin position="165"/>
        <end position="279"/>
    </location>
</feature>
<dbReference type="Ensembl" id="ENSAPLT00000027709.1">
    <property type="protein sequence ID" value="ENSAPLP00000022323.1"/>
    <property type="gene ID" value="ENSAPLG00000004389.2"/>
</dbReference>
<evidence type="ECO:0000313" key="4">
    <source>
        <dbReference type="Ensembl" id="ENSAPLP00000022323.1"/>
    </source>
</evidence>
<dbReference type="PANTHER" id="PTHR22420:SF5">
    <property type="entry name" value="PROTEIN FAM81B"/>
    <property type="match status" value="1"/>
</dbReference>
<evidence type="ECO:0000256" key="3">
    <source>
        <dbReference type="SAM" id="Coils"/>
    </source>
</evidence>
<reference evidence="4" key="2">
    <citation type="submission" date="2025-08" db="UniProtKB">
        <authorList>
            <consortium name="Ensembl"/>
        </authorList>
    </citation>
    <scope>IDENTIFICATION</scope>
</reference>
<name>A0A493T9E9_ANAPP</name>
<evidence type="ECO:0000256" key="1">
    <source>
        <dbReference type="ARBA" id="ARBA00023054"/>
    </source>
</evidence>
<evidence type="ECO:0000256" key="2">
    <source>
        <dbReference type="ARBA" id="ARBA00046344"/>
    </source>
</evidence>
<keyword evidence="5" id="KW-1185">Reference proteome</keyword>
<dbReference type="PANTHER" id="PTHR22420">
    <property type="entry name" value="PROTEIN FAM81A"/>
    <property type="match status" value="1"/>
</dbReference>
<protein>
    <submittedName>
        <fullName evidence="4">Family with sequence similarity 81 member B</fullName>
    </submittedName>
</protein>
<reference evidence="4" key="3">
    <citation type="submission" date="2025-09" db="UniProtKB">
        <authorList>
            <consortium name="Ensembl"/>
        </authorList>
    </citation>
    <scope>IDENTIFICATION</scope>
</reference>
<accession>A0A493T9E9</accession>
<evidence type="ECO:0000313" key="5">
    <source>
        <dbReference type="Proteomes" id="UP000016666"/>
    </source>
</evidence>
<dbReference type="InterPro" id="IPR029619">
    <property type="entry name" value="FAM81"/>
</dbReference>
<sequence>MLFYLKAAKPRLSGVRRRNVSPASGPRDKMRRLEERLSSQERTTAFLLHQAFRLKDDIVSYLQESTGYQHRETAARQLLENHVQTIAGMVQKLCQDIEVLERQIRTRDGATAQTNFAVQSLDHKYIQSLGDLRGRVARLTSILSDFKDQMQHQQKWTEAQLTRSEDQAQHRHQLLNAMKERLEAAEKKIDEKLLLLSLKLEQTEKPEEYKQELNQMRSDENNLHARITRFERQIWKELEEIQNEYRSGFQSIHESLELLKQIQNAKLKLEKKKMKKDTQRYKMLQEVPACH</sequence>
<reference evidence="4 5" key="1">
    <citation type="submission" date="2017-10" db="EMBL/GenBank/DDBJ databases">
        <title>A new Pekin duck reference genome.</title>
        <authorList>
            <person name="Hou Z.-C."/>
            <person name="Zhou Z.-K."/>
            <person name="Zhu F."/>
            <person name="Hou S.-S."/>
        </authorList>
    </citation>
    <scope>NUCLEOTIDE SEQUENCE [LARGE SCALE GENOMIC DNA]</scope>
</reference>
<comment type="similarity">
    <text evidence="2">Belongs to the FAM81 family.</text>
</comment>
<keyword evidence="1 3" id="KW-0175">Coiled coil</keyword>
<dbReference type="GeneTree" id="ENSGT00390000004985"/>